<dbReference type="EMBL" id="JAHQCX010000001">
    <property type="protein sequence ID" value="MBU9724906.1"/>
    <property type="molecule type" value="Genomic_DNA"/>
</dbReference>
<keyword evidence="1" id="KW-1133">Transmembrane helix</keyword>
<keyword evidence="3" id="KW-1185">Reference proteome</keyword>
<comment type="caution">
    <text evidence="2">The sequence shown here is derived from an EMBL/GenBank/DDBJ whole genome shotgun (WGS) entry which is preliminary data.</text>
</comment>
<keyword evidence="1" id="KW-0472">Membrane</keyword>
<evidence type="ECO:0000256" key="1">
    <source>
        <dbReference type="SAM" id="Phobius"/>
    </source>
</evidence>
<gene>
    <name evidence="2" type="ORF">KTH90_02645</name>
</gene>
<organism evidence="2 3">
    <name type="scientific">Diplocloster modestus</name>
    <dbReference type="NCBI Taxonomy" id="2850322"/>
    <lineage>
        <taxon>Bacteria</taxon>
        <taxon>Bacillati</taxon>
        <taxon>Bacillota</taxon>
        <taxon>Clostridia</taxon>
        <taxon>Lachnospirales</taxon>
        <taxon>Lachnospiraceae</taxon>
        <taxon>Diplocloster</taxon>
    </lineage>
</organism>
<evidence type="ECO:0000313" key="2">
    <source>
        <dbReference type="EMBL" id="MBU9724906.1"/>
    </source>
</evidence>
<reference evidence="2 3" key="1">
    <citation type="submission" date="2021-06" db="EMBL/GenBank/DDBJ databases">
        <title>Description of novel taxa of the family Lachnospiraceae.</title>
        <authorList>
            <person name="Chaplin A.V."/>
            <person name="Sokolova S.R."/>
            <person name="Pikina A.P."/>
            <person name="Korzhanova M."/>
            <person name="Belova V."/>
            <person name="Korostin D."/>
            <person name="Efimov B.A."/>
        </authorList>
    </citation>
    <scope>NUCLEOTIDE SEQUENCE [LARGE SCALE GENOMIC DNA]</scope>
    <source>
        <strain evidence="2 3">ASD4241</strain>
    </source>
</reference>
<protein>
    <submittedName>
        <fullName evidence="2">Uncharacterized protein</fullName>
    </submittedName>
</protein>
<dbReference type="RefSeq" id="WP_158352588.1">
    <property type="nucleotide sequence ID" value="NZ_JAHQCX010000001.1"/>
</dbReference>
<keyword evidence="1" id="KW-0812">Transmembrane</keyword>
<accession>A0ABS6K326</accession>
<evidence type="ECO:0000313" key="3">
    <source>
        <dbReference type="Proteomes" id="UP001314681"/>
    </source>
</evidence>
<name>A0ABS6K326_9FIRM</name>
<proteinExistence type="predicted"/>
<feature type="transmembrane region" description="Helical" evidence="1">
    <location>
        <begin position="48"/>
        <end position="70"/>
    </location>
</feature>
<dbReference type="Gene3D" id="3.40.190.10">
    <property type="entry name" value="Periplasmic binding protein-like II"/>
    <property type="match status" value="1"/>
</dbReference>
<dbReference type="Proteomes" id="UP001314681">
    <property type="component" value="Unassembled WGS sequence"/>
</dbReference>
<sequence>MFMPKETIEKTKLDDDALLYQKRDEKKDREKFKELDGKGKLQFFRDYYLLKVVIVVIAAVLLGSVIYTVVKPKPEAALNVAVVNDQWEEQALEDFKTSLQDYLGLDASKNTIEVMDALWLNDDGSDMATRTKLMVNISAGMVDVMIADQEQFLSYAQQGLFVDLTEELPADLYQKLNGQILTSGVIEEEGQEPTGEYSVGISLENSQLYGSLTNQTEPMYIGITTSTKNMEDAVKTLQYLFQ</sequence>